<comment type="caution">
    <text evidence="1">The sequence shown here is derived from an EMBL/GenBank/DDBJ whole genome shotgun (WGS) entry which is preliminary data.</text>
</comment>
<accession>A0A1N7SW82</accession>
<keyword evidence="2" id="KW-1185">Reference proteome</keyword>
<protein>
    <submittedName>
        <fullName evidence="1">Uncharacterized protein</fullName>
    </submittedName>
</protein>
<name>A0A1N7SW82_9BURK</name>
<organism evidence="1 2">
    <name type="scientific">Paraburkholderia piptadeniae</name>
    <dbReference type="NCBI Taxonomy" id="1701573"/>
    <lineage>
        <taxon>Bacteria</taxon>
        <taxon>Pseudomonadati</taxon>
        <taxon>Pseudomonadota</taxon>
        <taxon>Betaproteobacteria</taxon>
        <taxon>Burkholderiales</taxon>
        <taxon>Burkholderiaceae</taxon>
        <taxon>Paraburkholderia</taxon>
    </lineage>
</organism>
<proteinExistence type="predicted"/>
<dbReference type="Proteomes" id="UP000195569">
    <property type="component" value="Unassembled WGS sequence"/>
</dbReference>
<evidence type="ECO:0000313" key="2">
    <source>
        <dbReference type="Proteomes" id="UP000195569"/>
    </source>
</evidence>
<evidence type="ECO:0000313" key="1">
    <source>
        <dbReference type="EMBL" id="SIT51603.1"/>
    </source>
</evidence>
<sequence>MHDSMRCNQAGAHPHVRLSYRESIRGSFMASISKPSTKGIEWPAQDEALKNLPLYKWKVLQVQNNWQPTKEVFLVKK</sequence>
<gene>
    <name evidence="1" type="ORF">BN2476_1250002</name>
</gene>
<reference evidence="1" key="1">
    <citation type="submission" date="2016-12" db="EMBL/GenBank/DDBJ databases">
        <authorList>
            <person name="Moulin L."/>
        </authorList>
    </citation>
    <scope>NUCLEOTIDE SEQUENCE [LARGE SCALE GENOMIC DNA]</scope>
    <source>
        <strain evidence="1">STM 7183</strain>
    </source>
</reference>
<dbReference type="EMBL" id="CYGY02000125">
    <property type="protein sequence ID" value="SIT51603.1"/>
    <property type="molecule type" value="Genomic_DNA"/>
</dbReference>
<dbReference type="AlphaFoldDB" id="A0A1N7SW82"/>